<dbReference type="Proteomes" id="UP000789901">
    <property type="component" value="Unassembled WGS sequence"/>
</dbReference>
<evidence type="ECO:0000313" key="2">
    <source>
        <dbReference type="Proteomes" id="UP000789901"/>
    </source>
</evidence>
<proteinExistence type="predicted"/>
<reference evidence="1 2" key="1">
    <citation type="submission" date="2021-06" db="EMBL/GenBank/DDBJ databases">
        <authorList>
            <person name="Kallberg Y."/>
            <person name="Tangrot J."/>
            <person name="Rosling A."/>
        </authorList>
    </citation>
    <scope>NUCLEOTIDE SEQUENCE [LARGE SCALE GENOMIC DNA]</scope>
    <source>
        <strain evidence="1 2">120-4 pot B 10/14</strain>
    </source>
</reference>
<feature type="non-terminal residue" evidence="1">
    <location>
        <position position="1"/>
    </location>
</feature>
<comment type="caution">
    <text evidence="1">The sequence shown here is derived from an EMBL/GenBank/DDBJ whole genome shotgun (WGS) entry which is preliminary data.</text>
</comment>
<dbReference type="EMBL" id="CAJVQB010113055">
    <property type="protein sequence ID" value="CAG8852534.1"/>
    <property type="molecule type" value="Genomic_DNA"/>
</dbReference>
<name>A0ABN7XE40_GIGMA</name>
<evidence type="ECO:0000313" key="1">
    <source>
        <dbReference type="EMBL" id="CAG8852534.1"/>
    </source>
</evidence>
<accession>A0ABN7XE40</accession>
<organism evidence="1 2">
    <name type="scientific">Gigaspora margarita</name>
    <dbReference type="NCBI Taxonomy" id="4874"/>
    <lineage>
        <taxon>Eukaryota</taxon>
        <taxon>Fungi</taxon>
        <taxon>Fungi incertae sedis</taxon>
        <taxon>Mucoromycota</taxon>
        <taxon>Glomeromycotina</taxon>
        <taxon>Glomeromycetes</taxon>
        <taxon>Diversisporales</taxon>
        <taxon>Gigasporaceae</taxon>
        <taxon>Gigaspora</taxon>
    </lineage>
</organism>
<sequence length="44" mass="5304">YQHTVTSSEIPLQYNQQRQQQMIEKEKVQHKKKEIIIQAPVKVK</sequence>
<gene>
    <name evidence="1" type="ORF">GMARGA_LOCUS41355</name>
</gene>
<keyword evidence="2" id="KW-1185">Reference proteome</keyword>
<protein>
    <submittedName>
        <fullName evidence="1">31135_t:CDS:1</fullName>
    </submittedName>
</protein>